<dbReference type="GO" id="GO:0006096">
    <property type="term" value="P:glycolytic process"/>
    <property type="evidence" value="ECO:0007669"/>
    <property type="project" value="UniProtKB-UniPathway"/>
</dbReference>
<comment type="pathway">
    <text evidence="3">Carbohydrate biosynthesis; gluconeogenesis.</text>
</comment>
<dbReference type="PANTHER" id="PTHR21139:SF42">
    <property type="entry name" value="TRIOSEPHOSPHATE ISOMERASE"/>
    <property type="match status" value="1"/>
</dbReference>
<reference evidence="4 5" key="1">
    <citation type="journal article" date="2015" name="Nature">
        <title>rRNA introns, odd ribosomes, and small enigmatic genomes across a large radiation of phyla.</title>
        <authorList>
            <person name="Brown C.T."/>
            <person name="Hug L.A."/>
            <person name="Thomas B.C."/>
            <person name="Sharon I."/>
            <person name="Castelle C.J."/>
            <person name="Singh A."/>
            <person name="Wilkins M.J."/>
            <person name="Williams K.H."/>
            <person name="Banfield J.F."/>
        </authorList>
    </citation>
    <scope>NUCLEOTIDE SEQUENCE [LARGE SCALE GENOMIC DNA]</scope>
</reference>
<dbReference type="GO" id="GO:0006094">
    <property type="term" value="P:gluconeogenesis"/>
    <property type="evidence" value="ECO:0007669"/>
    <property type="project" value="UniProtKB-UniPathway"/>
</dbReference>
<keyword evidence="3" id="KW-0963">Cytoplasm</keyword>
<evidence type="ECO:0000256" key="1">
    <source>
        <dbReference type="ARBA" id="ARBA00007422"/>
    </source>
</evidence>
<protein>
    <recommendedName>
        <fullName evidence="3">Triosephosphate isomerase</fullName>
        <ecNumber evidence="3">5.3.1.1</ecNumber>
    </recommendedName>
</protein>
<name>A0A0G1NKE5_9BACT</name>
<keyword evidence="2 3" id="KW-0413">Isomerase</keyword>
<dbReference type="PANTHER" id="PTHR21139">
    <property type="entry name" value="TRIOSEPHOSPHATE ISOMERASE"/>
    <property type="match status" value="1"/>
</dbReference>
<evidence type="ECO:0000256" key="3">
    <source>
        <dbReference type="RuleBase" id="RU363013"/>
    </source>
</evidence>
<comment type="pathway">
    <text evidence="3">Carbohydrate degradation; glycolysis; D-glyceraldehyde 3-phosphate from glycerone phosphate: step 1/1.</text>
</comment>
<dbReference type="EC" id="5.3.1.1" evidence="3"/>
<comment type="catalytic activity">
    <reaction evidence="3">
        <text>D-glyceraldehyde 3-phosphate = dihydroxyacetone phosphate</text>
        <dbReference type="Rhea" id="RHEA:18585"/>
        <dbReference type="ChEBI" id="CHEBI:57642"/>
        <dbReference type="ChEBI" id="CHEBI:59776"/>
        <dbReference type="EC" id="5.3.1.1"/>
    </reaction>
</comment>
<dbReference type="UniPathway" id="UPA00109">
    <property type="reaction ID" value="UER00189"/>
</dbReference>
<dbReference type="EMBL" id="LCLS01000024">
    <property type="protein sequence ID" value="KKU20946.1"/>
    <property type="molecule type" value="Genomic_DNA"/>
</dbReference>
<evidence type="ECO:0000313" key="5">
    <source>
        <dbReference type="Proteomes" id="UP000034107"/>
    </source>
</evidence>
<dbReference type="GO" id="GO:0019563">
    <property type="term" value="P:glycerol catabolic process"/>
    <property type="evidence" value="ECO:0007669"/>
    <property type="project" value="TreeGrafter"/>
</dbReference>
<dbReference type="Pfam" id="PF00121">
    <property type="entry name" value="TIM"/>
    <property type="match status" value="1"/>
</dbReference>
<dbReference type="UniPathway" id="UPA00138"/>
<keyword evidence="3" id="KW-0324">Glycolysis</keyword>
<dbReference type="InterPro" id="IPR035990">
    <property type="entry name" value="TIM_sf"/>
</dbReference>
<comment type="subcellular location">
    <subcellularLocation>
        <location evidence="3">Cytoplasm</location>
    </subcellularLocation>
</comment>
<gene>
    <name evidence="4" type="ORF">UX31_C0024G0015</name>
</gene>
<dbReference type="AlphaFoldDB" id="A0A0G1NKE5"/>
<dbReference type="GO" id="GO:0005829">
    <property type="term" value="C:cytosol"/>
    <property type="evidence" value="ECO:0007669"/>
    <property type="project" value="TreeGrafter"/>
</dbReference>
<dbReference type="GO" id="GO:0004807">
    <property type="term" value="F:triose-phosphate isomerase activity"/>
    <property type="evidence" value="ECO:0007669"/>
    <property type="project" value="UniProtKB-EC"/>
</dbReference>
<comment type="similarity">
    <text evidence="1 3">Belongs to the triosephosphate isomerase family.</text>
</comment>
<accession>A0A0G1NKE5</accession>
<dbReference type="SUPFAM" id="SSF51351">
    <property type="entry name" value="Triosephosphate isomerase (TIM)"/>
    <property type="match status" value="1"/>
</dbReference>
<evidence type="ECO:0000313" key="4">
    <source>
        <dbReference type="EMBL" id="KKU20946.1"/>
    </source>
</evidence>
<dbReference type="PATRIC" id="fig|1618732.3.peg.769"/>
<dbReference type="GO" id="GO:0046166">
    <property type="term" value="P:glyceraldehyde-3-phosphate biosynthetic process"/>
    <property type="evidence" value="ECO:0007669"/>
    <property type="project" value="TreeGrafter"/>
</dbReference>
<keyword evidence="3" id="KW-0312">Gluconeogenesis</keyword>
<evidence type="ECO:0000256" key="2">
    <source>
        <dbReference type="ARBA" id="ARBA00023235"/>
    </source>
</evidence>
<comment type="subunit">
    <text evidence="3">Homodimer.</text>
</comment>
<dbReference type="Proteomes" id="UP000034107">
    <property type="component" value="Unassembled WGS sequence"/>
</dbReference>
<dbReference type="CDD" id="cd00311">
    <property type="entry name" value="TIM"/>
    <property type="match status" value="1"/>
</dbReference>
<sequence>MAKPILVANWKNHPGSLTEAMALLRQLSRSSRLYKRLSFFIAPPYPYFALVSKRLGNFSQLAAQDVSSLPSGNYTGQVTPDILKSFGVRLAILGHSERRGLGETSEHIARKVKTALRSGIAPLVCVGELSRDRDGEHFEFLRGQLRLSLAGLNRRSDVSRLALAYEPVWAIGKHARDAMTPADLSQSVIFIKKVLTDTFGRATADRIPILYGGSVEPANAEVLSKGTGIRGFLVGHASLNAKSFEAIAESLISK</sequence>
<proteinExistence type="inferred from homology"/>
<dbReference type="Gene3D" id="3.20.20.70">
    <property type="entry name" value="Aldolase class I"/>
    <property type="match status" value="1"/>
</dbReference>
<dbReference type="InterPro" id="IPR013785">
    <property type="entry name" value="Aldolase_TIM"/>
</dbReference>
<organism evidence="4 5">
    <name type="scientific">Candidatus Nomurabacteria bacterium GW2011_GWA1_46_11</name>
    <dbReference type="NCBI Taxonomy" id="1618732"/>
    <lineage>
        <taxon>Bacteria</taxon>
        <taxon>Candidatus Nomuraibacteriota</taxon>
    </lineage>
</organism>
<dbReference type="InterPro" id="IPR000652">
    <property type="entry name" value="Triosephosphate_isomerase"/>
</dbReference>
<comment type="caution">
    <text evidence="4">The sequence shown here is derived from an EMBL/GenBank/DDBJ whole genome shotgun (WGS) entry which is preliminary data.</text>
</comment>
<dbReference type="PROSITE" id="PS51440">
    <property type="entry name" value="TIM_2"/>
    <property type="match status" value="1"/>
</dbReference>